<sequence>MSITASVIKKNNIHICGKQDALQTIIFGHGFGSSQTAFAALVRAFEQDYKIVLFDNVGGGKADIDAFNPSRYSGIQGYVTDLSDIIKSLQLSNIIYVGHSVNGMIGLLTANKYPDYFDKLVLLGSSPRYLNDTETAYTGGFDMEALTGLYNAMSTNYYAWASGFSALVMRNPDQPHFAEAFAATLSAIRPDIALSVAKAIFEMDHREDLAHCTIPSLIIQTADDVAVPVVVGDYLEQHIPGSRKVVVNATGHFPHIVAPEEVISAIRTFI</sequence>
<gene>
    <name evidence="3" type="ORF">GWR21_09350</name>
</gene>
<dbReference type="RefSeq" id="WP_162331484.1">
    <property type="nucleotide sequence ID" value="NZ_CP048113.1"/>
</dbReference>
<dbReference type="Proteomes" id="UP000476411">
    <property type="component" value="Chromosome"/>
</dbReference>
<dbReference type="EMBL" id="CP048113">
    <property type="protein sequence ID" value="QHS59789.1"/>
    <property type="molecule type" value="Genomic_DNA"/>
</dbReference>
<reference evidence="3 4" key="1">
    <citation type="submission" date="2020-01" db="EMBL/GenBank/DDBJ databases">
        <title>Complete genome sequence of Chitinophaga sp. H33E-04 isolated from quinoa roots.</title>
        <authorList>
            <person name="Weon H.-Y."/>
            <person name="Lee S.A."/>
        </authorList>
    </citation>
    <scope>NUCLEOTIDE SEQUENCE [LARGE SCALE GENOMIC DNA]</scope>
    <source>
        <strain evidence="3 4">H33E-04</strain>
    </source>
</reference>
<dbReference type="Gene3D" id="3.40.50.1820">
    <property type="entry name" value="alpha/beta hydrolase"/>
    <property type="match status" value="1"/>
</dbReference>
<evidence type="ECO:0000259" key="2">
    <source>
        <dbReference type="Pfam" id="PF00561"/>
    </source>
</evidence>
<dbReference type="AlphaFoldDB" id="A0A6B9ZDF3"/>
<keyword evidence="4" id="KW-1185">Reference proteome</keyword>
<dbReference type="PANTHER" id="PTHR43039">
    <property type="entry name" value="ESTERASE-RELATED"/>
    <property type="match status" value="1"/>
</dbReference>
<dbReference type="InterPro" id="IPR000073">
    <property type="entry name" value="AB_hydrolase_1"/>
</dbReference>
<dbReference type="KEGG" id="chih:GWR21_09350"/>
<dbReference type="Pfam" id="PF00561">
    <property type="entry name" value="Abhydrolase_1"/>
    <property type="match status" value="1"/>
</dbReference>
<evidence type="ECO:0000313" key="3">
    <source>
        <dbReference type="EMBL" id="QHS59789.1"/>
    </source>
</evidence>
<accession>A0A6B9ZDF3</accession>
<dbReference type="InterPro" id="IPR029058">
    <property type="entry name" value="AB_hydrolase_fold"/>
</dbReference>
<protein>
    <submittedName>
        <fullName evidence="3">Alpha/beta hydrolase</fullName>
    </submittedName>
</protein>
<feature type="domain" description="AB hydrolase-1" evidence="2">
    <location>
        <begin position="24"/>
        <end position="259"/>
    </location>
</feature>
<keyword evidence="3" id="KW-0378">Hydrolase</keyword>
<evidence type="ECO:0000256" key="1">
    <source>
        <dbReference type="ARBA" id="ARBA00008645"/>
    </source>
</evidence>
<dbReference type="PRINTS" id="PR00111">
    <property type="entry name" value="ABHYDROLASE"/>
</dbReference>
<evidence type="ECO:0000313" key="4">
    <source>
        <dbReference type="Proteomes" id="UP000476411"/>
    </source>
</evidence>
<dbReference type="GO" id="GO:0016787">
    <property type="term" value="F:hydrolase activity"/>
    <property type="evidence" value="ECO:0007669"/>
    <property type="project" value="UniProtKB-KW"/>
</dbReference>
<dbReference type="SUPFAM" id="SSF53474">
    <property type="entry name" value="alpha/beta-Hydrolases"/>
    <property type="match status" value="1"/>
</dbReference>
<organism evidence="3 4">
    <name type="scientific">Chitinophaga agri</name>
    <dbReference type="NCBI Taxonomy" id="2703787"/>
    <lineage>
        <taxon>Bacteria</taxon>
        <taxon>Pseudomonadati</taxon>
        <taxon>Bacteroidota</taxon>
        <taxon>Chitinophagia</taxon>
        <taxon>Chitinophagales</taxon>
        <taxon>Chitinophagaceae</taxon>
        <taxon>Chitinophaga</taxon>
    </lineage>
</organism>
<name>A0A6B9ZDF3_9BACT</name>
<proteinExistence type="inferred from homology"/>
<comment type="similarity">
    <text evidence="1">Belongs to the AB hydrolase superfamily.</text>
</comment>